<comment type="similarity">
    <text evidence="11">Belongs to the KdpC family.</text>
</comment>
<dbReference type="PANTHER" id="PTHR30042:SF2">
    <property type="entry name" value="POTASSIUM-TRANSPORTING ATPASE KDPC SUBUNIT"/>
    <property type="match status" value="1"/>
</dbReference>
<evidence type="ECO:0000256" key="1">
    <source>
        <dbReference type="ARBA" id="ARBA00022448"/>
    </source>
</evidence>
<keyword evidence="8 11" id="KW-1133">Transmembrane helix</keyword>
<protein>
    <recommendedName>
        <fullName evidence="11">Potassium-transporting ATPase KdpC subunit</fullName>
    </recommendedName>
    <alternativeName>
        <fullName evidence="11">ATP phosphohydrolase [potassium-transporting] C chain</fullName>
    </alternativeName>
    <alternativeName>
        <fullName evidence="11">Potassium-binding and translocating subunit C</fullName>
    </alternativeName>
    <alternativeName>
        <fullName evidence="11">Potassium-translocating ATPase C chain</fullName>
    </alternativeName>
</protein>
<evidence type="ECO:0000313" key="13">
    <source>
        <dbReference type="Proteomes" id="UP000616595"/>
    </source>
</evidence>
<evidence type="ECO:0000256" key="2">
    <source>
        <dbReference type="ARBA" id="ARBA00022475"/>
    </source>
</evidence>
<evidence type="ECO:0000256" key="11">
    <source>
        <dbReference type="HAMAP-Rule" id="MF_00276"/>
    </source>
</evidence>
<comment type="caution">
    <text evidence="12">The sequence shown here is derived from an EMBL/GenBank/DDBJ whole genome shotgun (WGS) entry which is preliminary data.</text>
</comment>
<dbReference type="Proteomes" id="UP000616595">
    <property type="component" value="Unassembled WGS sequence"/>
</dbReference>
<evidence type="ECO:0000256" key="5">
    <source>
        <dbReference type="ARBA" id="ARBA00022741"/>
    </source>
</evidence>
<evidence type="ECO:0000256" key="3">
    <source>
        <dbReference type="ARBA" id="ARBA00022538"/>
    </source>
</evidence>
<organism evidence="12 13">
    <name type="scientific">Acetobacterium paludosum</name>
    <dbReference type="NCBI Taxonomy" id="52693"/>
    <lineage>
        <taxon>Bacteria</taxon>
        <taxon>Bacillati</taxon>
        <taxon>Bacillota</taxon>
        <taxon>Clostridia</taxon>
        <taxon>Eubacteriales</taxon>
        <taxon>Eubacteriaceae</taxon>
        <taxon>Acetobacterium</taxon>
    </lineage>
</organism>
<keyword evidence="2 11" id="KW-1003">Cell membrane</keyword>
<dbReference type="InterPro" id="IPR003820">
    <property type="entry name" value="KdpC"/>
</dbReference>
<sequence>MKRIGKDLRPVLVCFMVMTLLCGVIYPIFVTGIAQIVFPNQSNGSIITITQENGTKIDVGSALLGQEFTNPEYLIGRPMGASNLSPTSEEQNTLVQERVAGWHVLDQNNTGDIPMDLVTASASGVDPNISPEAAEYQVARIASARGINEDAVRTVISKYTSGSFLGFWGESGVNVLKVNLALDGLI</sequence>
<dbReference type="AlphaFoldDB" id="A0A923KXB6"/>
<evidence type="ECO:0000256" key="7">
    <source>
        <dbReference type="ARBA" id="ARBA00022958"/>
    </source>
</evidence>
<dbReference type="GO" id="GO:0005524">
    <property type="term" value="F:ATP binding"/>
    <property type="evidence" value="ECO:0007669"/>
    <property type="project" value="UniProtKB-UniRule"/>
</dbReference>
<evidence type="ECO:0000256" key="8">
    <source>
        <dbReference type="ARBA" id="ARBA00022989"/>
    </source>
</evidence>
<proteinExistence type="inferred from homology"/>
<keyword evidence="4 11" id="KW-0812">Transmembrane</keyword>
<reference evidence="12" key="1">
    <citation type="submission" date="2019-10" db="EMBL/GenBank/DDBJ databases">
        <authorList>
            <person name="Ross D.E."/>
            <person name="Gulliver D."/>
        </authorList>
    </citation>
    <scope>NUCLEOTIDE SEQUENCE</scope>
    <source>
        <strain evidence="12">DER-2019</strain>
    </source>
</reference>
<keyword evidence="10 11" id="KW-0472">Membrane</keyword>
<comment type="subunit">
    <text evidence="11">The system is composed of three essential subunits: KdpA, KdpB and KdpC.</text>
</comment>
<reference evidence="12" key="2">
    <citation type="submission" date="2020-10" db="EMBL/GenBank/DDBJ databases">
        <title>Comparative genomics of the Acetobacterium genus.</title>
        <authorList>
            <person name="Marshall C."/>
            <person name="May H."/>
            <person name="Norman S."/>
        </authorList>
    </citation>
    <scope>NUCLEOTIDE SEQUENCE</scope>
    <source>
        <strain evidence="12">DER-2019</strain>
    </source>
</reference>
<keyword evidence="13" id="KW-1185">Reference proteome</keyword>
<dbReference type="GO" id="GO:0008556">
    <property type="term" value="F:P-type potassium transmembrane transporter activity"/>
    <property type="evidence" value="ECO:0007669"/>
    <property type="project" value="InterPro"/>
</dbReference>
<evidence type="ECO:0000256" key="6">
    <source>
        <dbReference type="ARBA" id="ARBA00022840"/>
    </source>
</evidence>
<gene>
    <name evidence="11 12" type="primary">kdpC</name>
    <name evidence="12" type="ORF">GH810_13805</name>
</gene>
<dbReference type="PANTHER" id="PTHR30042">
    <property type="entry name" value="POTASSIUM-TRANSPORTING ATPASE C CHAIN"/>
    <property type="match status" value="1"/>
</dbReference>
<keyword evidence="7 11" id="KW-0630">Potassium</keyword>
<keyword evidence="9 11" id="KW-0406">Ion transport</keyword>
<dbReference type="PIRSF" id="PIRSF001296">
    <property type="entry name" value="K_ATPase_KdpC"/>
    <property type="match status" value="1"/>
</dbReference>
<evidence type="ECO:0000256" key="9">
    <source>
        <dbReference type="ARBA" id="ARBA00023065"/>
    </source>
</evidence>
<evidence type="ECO:0000256" key="10">
    <source>
        <dbReference type="ARBA" id="ARBA00023136"/>
    </source>
</evidence>
<dbReference type="RefSeq" id="WP_148567125.1">
    <property type="nucleotide sequence ID" value="NZ_RXYA01000007.1"/>
</dbReference>
<dbReference type="HAMAP" id="MF_00276">
    <property type="entry name" value="KdpC"/>
    <property type="match status" value="1"/>
</dbReference>
<evidence type="ECO:0000313" key="12">
    <source>
        <dbReference type="EMBL" id="MBC3889385.1"/>
    </source>
</evidence>
<comment type="function">
    <text evidence="11">Part of the high-affinity ATP-driven potassium transport (or Kdp) system, which catalyzes the hydrolysis of ATP coupled with the electrogenic transport of potassium into the cytoplasm. This subunit acts as a catalytic chaperone that increases the ATP-binding affinity of the ATP-hydrolyzing subunit KdpB by the formation of a transient KdpB/KdpC/ATP ternary complex.</text>
</comment>
<keyword evidence="1 11" id="KW-0813">Transport</keyword>
<keyword evidence="6 11" id="KW-0067">ATP-binding</keyword>
<comment type="subcellular location">
    <subcellularLocation>
        <location evidence="11">Cell membrane</location>
        <topology evidence="11">Single-pass membrane protein</topology>
    </subcellularLocation>
</comment>
<name>A0A923KXB6_9FIRM</name>
<dbReference type="Pfam" id="PF02669">
    <property type="entry name" value="KdpC"/>
    <property type="match status" value="1"/>
</dbReference>
<keyword evidence="3 11" id="KW-0633">Potassium transport</keyword>
<dbReference type="EMBL" id="WJBD01000018">
    <property type="protein sequence ID" value="MBC3889385.1"/>
    <property type="molecule type" value="Genomic_DNA"/>
</dbReference>
<keyword evidence="5 11" id="KW-0547">Nucleotide-binding</keyword>
<feature type="transmembrane region" description="Helical" evidence="11">
    <location>
        <begin position="12"/>
        <end position="38"/>
    </location>
</feature>
<accession>A0A923KXB6</accession>
<dbReference type="GO" id="GO:0005886">
    <property type="term" value="C:plasma membrane"/>
    <property type="evidence" value="ECO:0007669"/>
    <property type="project" value="UniProtKB-SubCell"/>
</dbReference>
<dbReference type="NCBIfam" id="TIGR00681">
    <property type="entry name" value="kdpC"/>
    <property type="match status" value="1"/>
</dbReference>
<evidence type="ECO:0000256" key="4">
    <source>
        <dbReference type="ARBA" id="ARBA00022692"/>
    </source>
</evidence>
<dbReference type="OrthoDB" id="9809491at2"/>